<keyword evidence="3" id="KW-1185">Reference proteome</keyword>
<reference evidence="2 3" key="1">
    <citation type="journal article" date="2011" name="Science">
        <title>The ecoresponsive genome of Daphnia pulex.</title>
        <authorList>
            <person name="Colbourne J.K."/>
            <person name="Pfrender M.E."/>
            <person name="Gilbert D."/>
            <person name="Thomas W.K."/>
            <person name="Tucker A."/>
            <person name="Oakley T.H."/>
            <person name="Tokishita S."/>
            <person name="Aerts A."/>
            <person name="Arnold G.J."/>
            <person name="Basu M.K."/>
            <person name="Bauer D.J."/>
            <person name="Caceres C.E."/>
            <person name="Carmel L."/>
            <person name="Casola C."/>
            <person name="Choi J.H."/>
            <person name="Detter J.C."/>
            <person name="Dong Q."/>
            <person name="Dusheyko S."/>
            <person name="Eads B.D."/>
            <person name="Frohlich T."/>
            <person name="Geiler-Samerotte K.A."/>
            <person name="Gerlach D."/>
            <person name="Hatcher P."/>
            <person name="Jogdeo S."/>
            <person name="Krijgsveld J."/>
            <person name="Kriventseva E.V."/>
            <person name="Kultz D."/>
            <person name="Laforsch C."/>
            <person name="Lindquist E."/>
            <person name="Lopez J."/>
            <person name="Manak J.R."/>
            <person name="Muller J."/>
            <person name="Pangilinan J."/>
            <person name="Patwardhan R.P."/>
            <person name="Pitluck S."/>
            <person name="Pritham E.J."/>
            <person name="Rechtsteiner A."/>
            <person name="Rho M."/>
            <person name="Rogozin I.B."/>
            <person name="Sakarya O."/>
            <person name="Salamov A."/>
            <person name="Schaack S."/>
            <person name="Shapiro H."/>
            <person name="Shiga Y."/>
            <person name="Skalitzky C."/>
            <person name="Smith Z."/>
            <person name="Souvorov A."/>
            <person name="Sung W."/>
            <person name="Tang Z."/>
            <person name="Tsuchiya D."/>
            <person name="Tu H."/>
            <person name="Vos H."/>
            <person name="Wang M."/>
            <person name="Wolf Y.I."/>
            <person name="Yamagata H."/>
            <person name="Yamada T."/>
            <person name="Ye Y."/>
            <person name="Shaw J.R."/>
            <person name="Andrews J."/>
            <person name="Crease T.J."/>
            <person name="Tang H."/>
            <person name="Lucas S.M."/>
            <person name="Robertson H.M."/>
            <person name="Bork P."/>
            <person name="Koonin E.V."/>
            <person name="Zdobnov E.M."/>
            <person name="Grigoriev I.V."/>
            <person name="Lynch M."/>
            <person name="Boore J.L."/>
        </authorList>
    </citation>
    <scope>NUCLEOTIDE SEQUENCE [LARGE SCALE GENOMIC DNA]</scope>
</reference>
<accession>E9G5B6</accession>
<dbReference type="AlphaFoldDB" id="E9G5B6"/>
<dbReference type="EMBL" id="GL732572">
    <property type="protein sequence ID" value="EFX75857.1"/>
    <property type="molecule type" value="Genomic_DNA"/>
</dbReference>
<sequence length="68" mass="8058">MVSIIEASEPTVFEPKNKTFYSRRGIYKLIPLIFKVKSFHSRRGIYKLIPLIFKVKSFHSRSLKDIEK</sequence>
<dbReference type="EMBL" id="GL732532">
    <property type="protein sequence ID" value="EFX85660.1"/>
    <property type="molecule type" value="Genomic_DNA"/>
</dbReference>
<gene>
    <name evidence="2" type="ORF">DAPPUDRAFT_237598</name>
    <name evidence="1" type="ORF">DAPPUDRAFT_249871</name>
</gene>
<dbReference type="KEGG" id="dpx:DAPPUDRAFT_237598"/>
<protein>
    <submittedName>
        <fullName evidence="2">Uncharacterized protein</fullName>
    </submittedName>
</protein>
<evidence type="ECO:0000313" key="3">
    <source>
        <dbReference type="Proteomes" id="UP000000305"/>
    </source>
</evidence>
<proteinExistence type="predicted"/>
<dbReference type="HOGENOM" id="CLU_2796528_0_0_1"/>
<name>E9G5B6_DAPPU</name>
<organism evidence="2 3">
    <name type="scientific">Daphnia pulex</name>
    <name type="common">Water flea</name>
    <dbReference type="NCBI Taxonomy" id="6669"/>
    <lineage>
        <taxon>Eukaryota</taxon>
        <taxon>Metazoa</taxon>
        <taxon>Ecdysozoa</taxon>
        <taxon>Arthropoda</taxon>
        <taxon>Crustacea</taxon>
        <taxon>Branchiopoda</taxon>
        <taxon>Diplostraca</taxon>
        <taxon>Cladocera</taxon>
        <taxon>Anomopoda</taxon>
        <taxon>Daphniidae</taxon>
        <taxon>Daphnia</taxon>
    </lineage>
</organism>
<evidence type="ECO:0000313" key="2">
    <source>
        <dbReference type="EMBL" id="EFX85660.1"/>
    </source>
</evidence>
<evidence type="ECO:0000313" key="1">
    <source>
        <dbReference type="EMBL" id="EFX75857.1"/>
    </source>
</evidence>
<dbReference type="Proteomes" id="UP000000305">
    <property type="component" value="Unassembled WGS sequence"/>
</dbReference>
<dbReference type="KEGG" id="dpx:DAPPUDRAFT_249871"/>